<dbReference type="GO" id="GO:0016597">
    <property type="term" value="F:amino acid binding"/>
    <property type="evidence" value="ECO:0007669"/>
    <property type="project" value="InterPro"/>
</dbReference>
<dbReference type="InterPro" id="IPR002082">
    <property type="entry name" value="Asp_carbamoyltransf"/>
</dbReference>
<evidence type="ECO:0000256" key="4">
    <source>
        <dbReference type="ARBA" id="ARBA00022975"/>
    </source>
</evidence>
<dbReference type="NCBIfam" id="NF002032">
    <property type="entry name" value="PRK00856.1"/>
    <property type="match status" value="1"/>
</dbReference>
<feature type="binding site" evidence="7">
    <location>
        <position position="211"/>
    </location>
    <ligand>
        <name>L-aspartate</name>
        <dbReference type="ChEBI" id="CHEBI:29991"/>
    </ligand>
</feature>
<protein>
    <recommendedName>
        <fullName evidence="7">Aspartate carbamoyltransferase</fullName>
        <ecNumber evidence="7">2.1.3.2</ecNumber>
    </recommendedName>
    <alternativeName>
        <fullName evidence="7">Aspartate transcarbamylase</fullName>
        <shortName evidence="7">ATCase</shortName>
    </alternativeName>
</protein>
<feature type="binding site" evidence="7">
    <location>
        <position position="250"/>
    </location>
    <ligand>
        <name>carbamoyl phosphate</name>
        <dbReference type="ChEBI" id="CHEBI:58228"/>
    </ligand>
</feature>
<dbReference type="InterPro" id="IPR036901">
    <property type="entry name" value="Asp/Orn_carbamoylTrfase_sf"/>
</dbReference>
<dbReference type="GO" id="GO:0004070">
    <property type="term" value="F:aspartate carbamoyltransferase activity"/>
    <property type="evidence" value="ECO:0007669"/>
    <property type="project" value="UniProtKB-UniRule"/>
</dbReference>
<dbReference type="SUPFAM" id="SSF53671">
    <property type="entry name" value="Aspartate/ornithine carbamoyltransferase"/>
    <property type="match status" value="1"/>
</dbReference>
<evidence type="ECO:0000256" key="7">
    <source>
        <dbReference type="HAMAP-Rule" id="MF_00001"/>
    </source>
</evidence>
<comment type="catalytic activity">
    <reaction evidence="6 7">
        <text>carbamoyl phosphate + L-aspartate = N-carbamoyl-L-aspartate + phosphate + H(+)</text>
        <dbReference type="Rhea" id="RHEA:20013"/>
        <dbReference type="ChEBI" id="CHEBI:15378"/>
        <dbReference type="ChEBI" id="CHEBI:29991"/>
        <dbReference type="ChEBI" id="CHEBI:32814"/>
        <dbReference type="ChEBI" id="CHEBI:43474"/>
        <dbReference type="ChEBI" id="CHEBI:58228"/>
        <dbReference type="EC" id="2.1.3.2"/>
    </reaction>
</comment>
<dbReference type="HAMAP" id="MF_00001">
    <property type="entry name" value="Asp_carb_tr"/>
    <property type="match status" value="1"/>
</dbReference>
<dbReference type="Pfam" id="PF00185">
    <property type="entry name" value="OTCace"/>
    <property type="match status" value="1"/>
</dbReference>
<dbReference type="KEGG" id="had:CDV25_01530"/>
<dbReference type="GO" id="GO:0006207">
    <property type="term" value="P:'de novo' pyrimidine nucleobase biosynthetic process"/>
    <property type="evidence" value="ECO:0007669"/>
    <property type="project" value="InterPro"/>
</dbReference>
<dbReference type="PANTHER" id="PTHR45753:SF6">
    <property type="entry name" value="ASPARTATE CARBAMOYLTRANSFERASE"/>
    <property type="match status" value="1"/>
</dbReference>
<evidence type="ECO:0000259" key="8">
    <source>
        <dbReference type="Pfam" id="PF00185"/>
    </source>
</evidence>
<evidence type="ECO:0000256" key="3">
    <source>
        <dbReference type="ARBA" id="ARBA00022679"/>
    </source>
</evidence>
<feature type="domain" description="Aspartate/ornithine carbamoyltransferase carbamoyl-P binding" evidence="9">
    <location>
        <begin position="4"/>
        <end position="140"/>
    </location>
</feature>
<comment type="subunit">
    <text evidence="7">Heterododecamer (2C3:3R2) of six catalytic PyrB chains organized as two trimers (C3), and six regulatory PyrI chains organized as three dimers (R2).</text>
</comment>
<dbReference type="GO" id="GO:0006520">
    <property type="term" value="P:amino acid metabolic process"/>
    <property type="evidence" value="ECO:0007669"/>
    <property type="project" value="InterPro"/>
</dbReference>
<dbReference type="AlphaFoldDB" id="A0A2U8FCL5"/>
<dbReference type="InterPro" id="IPR006131">
    <property type="entry name" value="Asp_carbamoyltransf_Asp/Orn-bd"/>
</dbReference>
<dbReference type="NCBIfam" id="TIGR00670">
    <property type="entry name" value="asp_carb_tr"/>
    <property type="match status" value="1"/>
</dbReference>
<feature type="binding site" evidence="7">
    <location>
        <position position="128"/>
    </location>
    <ligand>
        <name>carbamoyl phosphate</name>
        <dbReference type="ChEBI" id="CHEBI:58228"/>
    </ligand>
</feature>
<dbReference type="RefSeq" id="WP_108910480.1">
    <property type="nucleotide sequence ID" value="NZ_CP021886.1"/>
</dbReference>
<feature type="binding site" evidence="7">
    <location>
        <position position="161"/>
    </location>
    <ligand>
        <name>L-aspartate</name>
        <dbReference type="ChEBI" id="CHEBI:29991"/>
    </ligand>
</feature>
<dbReference type="Pfam" id="PF02729">
    <property type="entry name" value="OTCace_N"/>
    <property type="match status" value="1"/>
</dbReference>
<dbReference type="InterPro" id="IPR006132">
    <property type="entry name" value="Asp/Orn_carbamoyltranf_P-bd"/>
</dbReference>
<evidence type="ECO:0000256" key="1">
    <source>
        <dbReference type="ARBA" id="ARBA00004852"/>
    </source>
</evidence>
<feature type="binding site" evidence="7">
    <location>
        <position position="100"/>
    </location>
    <ligand>
        <name>carbamoyl phosphate</name>
        <dbReference type="ChEBI" id="CHEBI:58228"/>
    </ligand>
</feature>
<dbReference type="Gene3D" id="3.40.50.1370">
    <property type="entry name" value="Aspartate/ornithine carbamoyltransferase"/>
    <property type="match status" value="2"/>
</dbReference>
<dbReference type="PRINTS" id="PR00101">
    <property type="entry name" value="ATCASE"/>
</dbReference>
<dbReference type="InterPro" id="IPR006130">
    <property type="entry name" value="Asp/Orn_carbamoylTrfase"/>
</dbReference>
<keyword evidence="4 7" id="KW-0665">Pyrimidine biosynthesis</keyword>
<feature type="domain" description="Aspartate/ornithine carbamoyltransferase Asp/Orn-binding" evidence="8">
    <location>
        <begin position="148"/>
        <end position="287"/>
    </location>
</feature>
<dbReference type="EC" id="2.1.3.2" evidence="7"/>
<feature type="binding site" evidence="7">
    <location>
        <position position="131"/>
    </location>
    <ligand>
        <name>carbamoyl phosphate</name>
        <dbReference type="ChEBI" id="CHEBI:58228"/>
    </ligand>
</feature>
<comment type="function">
    <text evidence="5 7">Catalyzes the condensation of carbamoyl phosphate and aspartate to form carbamoyl aspartate and inorganic phosphate, the committed step in the de novo pyrimidine nucleotide biosynthesis pathway.</text>
</comment>
<sequence length="303" mass="33882">MPNHLLDTRDFSKQEVENILELAEQFLDGKPRNSLKGHIIVTIFFENSTRTLSSFEFAAKKLGGNVVRLEVSRSSTNKGETLFDTAANLNAMNPSAIVVRHKNAGVPNILSKYVSCSIINGGDGAHAHPTQALLDLLTLKKHLGNLQNKKIAIVGDIRNSRVANSNIELLSRFGMEIILVGPPHFIPQTSLRHSLFLKEIINEVDAVMSLRTQTERHNSPIYSSLKDYASDYCITKELFGERDIILLHPGPVIRNIDISDEMLEDKRCKVLEQVTNGVAIRMAVLETLLIKKTLQTPKNFPYF</sequence>
<organism evidence="10 11">
    <name type="scientific">Helicobacter apodemus</name>
    <dbReference type="NCBI Taxonomy" id="135569"/>
    <lineage>
        <taxon>Bacteria</taxon>
        <taxon>Pseudomonadati</taxon>
        <taxon>Campylobacterota</taxon>
        <taxon>Epsilonproteobacteria</taxon>
        <taxon>Campylobacterales</taxon>
        <taxon>Helicobacteraceae</taxon>
        <taxon>Helicobacter</taxon>
    </lineage>
</organism>
<dbReference type="UniPathway" id="UPA00070">
    <property type="reaction ID" value="UER00116"/>
</dbReference>
<dbReference type="GO" id="GO:0005829">
    <property type="term" value="C:cytosol"/>
    <property type="evidence" value="ECO:0007669"/>
    <property type="project" value="TreeGrafter"/>
</dbReference>
<reference evidence="10 11" key="1">
    <citation type="submission" date="2017-06" db="EMBL/GenBank/DDBJ databases">
        <title>Complete genome of Helicobacter apodemus.</title>
        <authorList>
            <person name="Cho S."/>
        </authorList>
    </citation>
    <scope>NUCLEOTIDE SEQUENCE [LARGE SCALE GENOMIC DNA]</scope>
    <source>
        <strain evidence="11">SNUVETPUB-15-01</strain>
    </source>
</reference>
<gene>
    <name evidence="7" type="primary">pyrB</name>
    <name evidence="10" type="ORF">CDV25_01530</name>
</gene>
<dbReference type="EMBL" id="CP021886">
    <property type="protein sequence ID" value="AWI33587.1"/>
    <property type="molecule type" value="Genomic_DNA"/>
</dbReference>
<dbReference type="PRINTS" id="PR00100">
    <property type="entry name" value="AOTCASE"/>
</dbReference>
<comment type="similarity">
    <text evidence="2 7">Belongs to the aspartate/ornithine carbamoyltransferase superfamily. ATCase family.</text>
</comment>
<dbReference type="GO" id="GO:0044205">
    <property type="term" value="P:'de novo' UMP biosynthetic process"/>
    <property type="evidence" value="ECO:0007669"/>
    <property type="project" value="UniProtKB-UniRule"/>
</dbReference>
<dbReference type="PROSITE" id="PS00097">
    <property type="entry name" value="CARBAMOYLTRANSFERASE"/>
    <property type="match status" value="1"/>
</dbReference>
<comment type="pathway">
    <text evidence="1 7">Pyrimidine metabolism; UMP biosynthesis via de novo pathway; (S)-dihydroorotate from bicarbonate: step 2/3.</text>
</comment>
<feature type="binding site" evidence="7">
    <location>
        <position position="78"/>
    </location>
    <ligand>
        <name>L-aspartate</name>
        <dbReference type="ChEBI" id="CHEBI:29991"/>
    </ligand>
</feature>
<keyword evidence="3 7" id="KW-0808">Transferase</keyword>
<accession>A0A2U8FCL5</accession>
<evidence type="ECO:0000256" key="2">
    <source>
        <dbReference type="ARBA" id="ARBA00008896"/>
    </source>
</evidence>
<dbReference type="Proteomes" id="UP000244890">
    <property type="component" value="Chromosome"/>
</dbReference>
<evidence type="ECO:0000256" key="6">
    <source>
        <dbReference type="ARBA" id="ARBA00048859"/>
    </source>
</evidence>
<feature type="binding site" evidence="7">
    <location>
        <position position="251"/>
    </location>
    <ligand>
        <name>carbamoyl phosphate</name>
        <dbReference type="ChEBI" id="CHEBI:58228"/>
    </ligand>
</feature>
<proteinExistence type="inferred from homology"/>
<dbReference type="PANTHER" id="PTHR45753">
    <property type="entry name" value="ORNITHINE CARBAMOYLTRANSFERASE, MITOCHONDRIAL"/>
    <property type="match status" value="1"/>
</dbReference>
<evidence type="ECO:0000259" key="9">
    <source>
        <dbReference type="Pfam" id="PF02729"/>
    </source>
</evidence>
<feature type="binding site" evidence="7">
    <location>
        <position position="50"/>
    </location>
    <ligand>
        <name>carbamoyl phosphate</name>
        <dbReference type="ChEBI" id="CHEBI:58228"/>
    </ligand>
</feature>
<evidence type="ECO:0000256" key="5">
    <source>
        <dbReference type="ARBA" id="ARBA00043884"/>
    </source>
</evidence>
<name>A0A2U8FCL5_9HELI</name>
<evidence type="ECO:0000313" key="11">
    <source>
        <dbReference type="Proteomes" id="UP000244890"/>
    </source>
</evidence>
<dbReference type="OrthoDB" id="9774690at2"/>
<feature type="binding site" evidence="7">
    <location>
        <position position="51"/>
    </location>
    <ligand>
        <name>carbamoyl phosphate</name>
        <dbReference type="ChEBI" id="CHEBI:58228"/>
    </ligand>
</feature>
<evidence type="ECO:0000313" key="10">
    <source>
        <dbReference type="EMBL" id="AWI33587.1"/>
    </source>
</evidence>